<sequence>HSLRLVDEIWSSSSFYSLCAMVFHDTLIDRLVTSPNFNAIMRWLLYLMSIHSSMEEASNIETIMVEIL</sequence>
<proteinExistence type="predicted"/>
<reference evidence="1" key="1">
    <citation type="submission" date="2014-12" db="EMBL/GenBank/DDBJ databases">
        <title>Insight into the proteome of Arion vulgaris.</title>
        <authorList>
            <person name="Aradska J."/>
            <person name="Bulat T."/>
            <person name="Smidak R."/>
            <person name="Sarate P."/>
            <person name="Gangsoo J."/>
            <person name="Sialana F."/>
            <person name="Bilban M."/>
            <person name="Lubec G."/>
        </authorList>
    </citation>
    <scope>NUCLEOTIDE SEQUENCE</scope>
    <source>
        <tissue evidence="1">Skin</tissue>
    </source>
</reference>
<dbReference type="AlphaFoldDB" id="A0A0B7BLM6"/>
<accession>A0A0B7BLM6</accession>
<gene>
    <name evidence="1" type="primary">ORF197531</name>
</gene>
<feature type="non-terminal residue" evidence="1">
    <location>
        <position position="1"/>
    </location>
</feature>
<protein>
    <submittedName>
        <fullName evidence="1">Uncharacterized protein</fullName>
    </submittedName>
</protein>
<feature type="non-terminal residue" evidence="1">
    <location>
        <position position="68"/>
    </location>
</feature>
<name>A0A0B7BLM6_9EUPU</name>
<dbReference type="EMBL" id="HACG01046978">
    <property type="protein sequence ID" value="CEK93843.1"/>
    <property type="molecule type" value="Transcribed_RNA"/>
</dbReference>
<organism evidence="1">
    <name type="scientific">Arion vulgaris</name>
    <dbReference type="NCBI Taxonomy" id="1028688"/>
    <lineage>
        <taxon>Eukaryota</taxon>
        <taxon>Metazoa</taxon>
        <taxon>Spiralia</taxon>
        <taxon>Lophotrochozoa</taxon>
        <taxon>Mollusca</taxon>
        <taxon>Gastropoda</taxon>
        <taxon>Heterobranchia</taxon>
        <taxon>Euthyneura</taxon>
        <taxon>Panpulmonata</taxon>
        <taxon>Eupulmonata</taxon>
        <taxon>Stylommatophora</taxon>
        <taxon>Helicina</taxon>
        <taxon>Arionoidea</taxon>
        <taxon>Arionidae</taxon>
        <taxon>Arion</taxon>
    </lineage>
</organism>
<evidence type="ECO:0000313" key="1">
    <source>
        <dbReference type="EMBL" id="CEK93843.1"/>
    </source>
</evidence>